<dbReference type="KEGG" id="dcp:RN607_11855"/>
<dbReference type="Proteomes" id="UP001303408">
    <property type="component" value="Chromosome"/>
</dbReference>
<protein>
    <submittedName>
        <fullName evidence="2">Uncharacterized protein</fullName>
    </submittedName>
</protein>
<keyword evidence="3" id="KW-1185">Reference proteome</keyword>
<dbReference type="Proteomes" id="UP001304125">
    <property type="component" value="Chromosome"/>
</dbReference>
<organism evidence="2">
    <name type="scientific">Demequina capsici</name>
    <dbReference type="NCBI Taxonomy" id="3075620"/>
    <lineage>
        <taxon>Bacteria</taxon>
        <taxon>Bacillati</taxon>
        <taxon>Actinomycetota</taxon>
        <taxon>Actinomycetes</taxon>
        <taxon>Micrococcales</taxon>
        <taxon>Demequinaceae</taxon>
        <taxon>Demequina</taxon>
    </lineage>
</organism>
<dbReference type="EMBL" id="CP134880">
    <property type="protein sequence ID" value="WNM26887.1"/>
    <property type="molecule type" value="Genomic_DNA"/>
</dbReference>
<name>A0AA96FBN1_9MICO</name>
<gene>
    <name evidence="1" type="ORF">RN606_11920</name>
    <name evidence="2" type="ORF">RN607_11855</name>
</gene>
<evidence type="ECO:0000313" key="1">
    <source>
        <dbReference type="EMBL" id="WNM24060.1"/>
    </source>
</evidence>
<evidence type="ECO:0000313" key="3">
    <source>
        <dbReference type="Proteomes" id="UP001304125"/>
    </source>
</evidence>
<proteinExistence type="predicted"/>
<reference evidence="2 3" key="1">
    <citation type="submission" date="2023-09" db="EMBL/GenBank/DDBJ databases">
        <title>Demequina sp. a novel bacteria isolated from Capsicum annuum.</title>
        <authorList>
            <person name="Humaira Z."/>
            <person name="Lee J."/>
            <person name="Cho D."/>
        </authorList>
    </citation>
    <scope>NUCLEOTIDE SEQUENCE</scope>
    <source>
        <strain evidence="1 3">OYTSA14</strain>
        <strain evidence="2">PMTSA13</strain>
    </source>
</reference>
<evidence type="ECO:0000313" key="2">
    <source>
        <dbReference type="EMBL" id="WNM26887.1"/>
    </source>
</evidence>
<sequence length="185" mass="19648">MTTLHSAVDAGPTRRGDGLLAWRRPVATALAVAIPATLLGLLHPVASLAVLAPATVVGWRLHGSGIEPWLPHRVDRFPNTVTDPRLKVYARDLRWRWEHAMVVAELGRYDERGIYSGPVLTGVAQHGDGVVARARLLPGQTVRDVDAAGVLLAAGLEAASASVLGGSQGEVSLLVHEREAAEGWT</sequence>
<accession>A0AA96FBN1</accession>
<dbReference type="RefSeq" id="WP_313497455.1">
    <property type="nucleotide sequence ID" value="NZ_CP134879.1"/>
</dbReference>
<dbReference type="AlphaFoldDB" id="A0AA96FBN1"/>
<dbReference type="EMBL" id="CP134879">
    <property type="protein sequence ID" value="WNM24060.1"/>
    <property type="molecule type" value="Genomic_DNA"/>
</dbReference>
<accession>A0AA96J775</accession>